<evidence type="ECO:0000313" key="1">
    <source>
        <dbReference type="EMBL" id="KZE78477.1"/>
    </source>
</evidence>
<protein>
    <submittedName>
        <fullName evidence="1">Uncharacterized protein</fullName>
    </submittedName>
</protein>
<dbReference type="EMBL" id="LQRA01000055">
    <property type="protein sequence ID" value="KZE78477.1"/>
    <property type="molecule type" value="Genomic_DNA"/>
</dbReference>
<proteinExistence type="predicted"/>
<accession>A0A163XUY2</accession>
<sequence length="63" mass="7265">MRYEHRASFPLRPTITAIAAKLALKKSLTLLKGKRTIFLTGICEFFHDISLENQMDSMNRLIL</sequence>
<dbReference type="Proteomes" id="UP000076563">
    <property type="component" value="Unassembled WGS sequence"/>
</dbReference>
<organism evidence="1 2">
    <name type="scientific">Paenibacillus elgii</name>
    <dbReference type="NCBI Taxonomy" id="189691"/>
    <lineage>
        <taxon>Bacteria</taxon>
        <taxon>Bacillati</taxon>
        <taxon>Bacillota</taxon>
        <taxon>Bacilli</taxon>
        <taxon>Bacillales</taxon>
        <taxon>Paenibacillaceae</taxon>
        <taxon>Paenibacillus</taxon>
    </lineage>
</organism>
<dbReference type="AlphaFoldDB" id="A0A163XUY2"/>
<evidence type="ECO:0000313" key="2">
    <source>
        <dbReference type="Proteomes" id="UP000076563"/>
    </source>
</evidence>
<comment type="caution">
    <text evidence="1">The sequence shown here is derived from an EMBL/GenBank/DDBJ whole genome shotgun (WGS) entry which is preliminary data.</text>
</comment>
<gene>
    <name evidence="1" type="ORF">AV654_01590</name>
</gene>
<reference evidence="2" key="1">
    <citation type="submission" date="2016-01" db="EMBL/GenBank/DDBJ databases">
        <title>Draft genome of Chromobacterium sp. F49.</title>
        <authorList>
            <person name="Hong K.W."/>
        </authorList>
    </citation>
    <scope>NUCLEOTIDE SEQUENCE [LARGE SCALE GENOMIC DNA]</scope>
    <source>
        <strain evidence="2">M63</strain>
    </source>
</reference>
<name>A0A163XUY2_9BACL</name>
<keyword evidence="2" id="KW-1185">Reference proteome</keyword>